<dbReference type="InterPro" id="IPR046149">
    <property type="entry name" value="DUF6151"/>
</dbReference>
<dbReference type="Proteomes" id="UP001379533">
    <property type="component" value="Chromosome"/>
</dbReference>
<protein>
    <submittedName>
        <fullName evidence="1">DUF6151 family protein</fullName>
    </submittedName>
</protein>
<name>A0ABZ2K2I2_9BACT</name>
<dbReference type="Pfam" id="PF19648">
    <property type="entry name" value="DUF6151"/>
    <property type="match status" value="1"/>
</dbReference>
<evidence type="ECO:0000313" key="2">
    <source>
        <dbReference type="Proteomes" id="UP001379533"/>
    </source>
</evidence>
<dbReference type="EMBL" id="CP089982">
    <property type="protein sequence ID" value="WXA92943.1"/>
    <property type="molecule type" value="Genomic_DNA"/>
</dbReference>
<sequence length="213" mass="23158">MNGTISGREAILRCRCGEVQGRLTNASPRTVSRIVCYCDDCQAYLHHIGRADLLDEHGGTDIVQVAPASVTFERGAERIVGVRLTPKGLYRWYASCCQTPVGNTLRPAVPFIGMVVQGFEGNADEIFGKPLGGILGKFAVGTAPEGSNKLNLRVLLRALRSIAGWRLRGQAWPHPFFDRATGDTRWPVTTLSTAERDALRPHCGPHPTATHAT</sequence>
<accession>A0ABZ2K2I2</accession>
<dbReference type="RefSeq" id="WP_394843542.1">
    <property type="nucleotide sequence ID" value="NZ_CP089982.1"/>
</dbReference>
<keyword evidence="2" id="KW-1185">Reference proteome</keyword>
<proteinExistence type="predicted"/>
<evidence type="ECO:0000313" key="1">
    <source>
        <dbReference type="EMBL" id="WXA92943.1"/>
    </source>
</evidence>
<gene>
    <name evidence="1" type="ORF">LZC95_41650</name>
</gene>
<dbReference type="Gene3D" id="2.170.150.70">
    <property type="match status" value="1"/>
</dbReference>
<organism evidence="1 2">
    <name type="scientific">Pendulispora brunnea</name>
    <dbReference type="NCBI Taxonomy" id="2905690"/>
    <lineage>
        <taxon>Bacteria</taxon>
        <taxon>Pseudomonadati</taxon>
        <taxon>Myxococcota</taxon>
        <taxon>Myxococcia</taxon>
        <taxon>Myxococcales</taxon>
        <taxon>Sorangiineae</taxon>
        <taxon>Pendulisporaceae</taxon>
        <taxon>Pendulispora</taxon>
    </lineage>
</organism>
<reference evidence="1 2" key="1">
    <citation type="submission" date="2021-12" db="EMBL/GenBank/DDBJ databases">
        <title>Discovery of the Pendulisporaceae a myxobacterial family with distinct sporulation behavior and unique specialized metabolism.</title>
        <authorList>
            <person name="Garcia R."/>
            <person name="Popoff A."/>
            <person name="Bader C.D."/>
            <person name="Loehr J."/>
            <person name="Walesch S."/>
            <person name="Walt C."/>
            <person name="Boldt J."/>
            <person name="Bunk B."/>
            <person name="Haeckl F.J.F.P.J."/>
            <person name="Gunesch A.P."/>
            <person name="Birkelbach J."/>
            <person name="Nuebel U."/>
            <person name="Pietschmann T."/>
            <person name="Bach T."/>
            <person name="Mueller R."/>
        </authorList>
    </citation>
    <scope>NUCLEOTIDE SEQUENCE [LARGE SCALE GENOMIC DNA]</scope>
    <source>
        <strain evidence="1 2">MSr12523</strain>
    </source>
</reference>